<evidence type="ECO:0000256" key="6">
    <source>
        <dbReference type="ARBA" id="ARBA00022728"/>
    </source>
</evidence>
<dbReference type="GO" id="GO:0005737">
    <property type="term" value="C:cytoplasm"/>
    <property type="evidence" value="ECO:0007669"/>
    <property type="project" value="UniProtKB-SubCell"/>
</dbReference>
<reference evidence="12" key="1">
    <citation type="submission" date="2015-11" db="EMBL/GenBank/DDBJ databases">
        <title>De novo transcriptome assembly of four potential Pierce s Disease insect vectors from Arizona vineyards.</title>
        <authorList>
            <person name="Tassone E.E."/>
        </authorList>
    </citation>
    <scope>NUCLEOTIDE SEQUENCE</scope>
</reference>
<keyword evidence="4" id="KW-0963">Cytoplasm</keyword>
<comment type="subcellular location">
    <subcellularLocation>
        <location evidence="2">Cytoplasm</location>
    </subcellularLocation>
    <subcellularLocation>
        <location evidence="1">Nucleus</location>
    </subcellularLocation>
</comment>
<feature type="region of interest" description="Disordered" evidence="11">
    <location>
        <begin position="69"/>
        <end position="103"/>
    </location>
</feature>
<keyword evidence="8" id="KW-0539">Nucleus</keyword>
<evidence type="ECO:0000256" key="9">
    <source>
        <dbReference type="ARBA" id="ARBA00035304"/>
    </source>
</evidence>
<sequence>MLNFDNSSGKFFVQSDRDENTDFLSRQKSVFEKLDAVVKDSEKNLEKQNFKRPAISEDIRTNKRLRHDTRQFRGQESIFKRPEAPPPARFKNNTPDYQRHPQKWTKYTLSDVSQEDMSEKSNTAAAMSFLRELKAKKEMESMDVDGEVKQITFKKPSKHLESIVSSSSAQCDSPSFRSSKVVMPEYVVGEKKPSKRHSAKLKEKTEKSKEIKLDHLNEEDDEF</sequence>
<evidence type="ECO:0000256" key="10">
    <source>
        <dbReference type="ARBA" id="ARBA00045970"/>
    </source>
</evidence>
<dbReference type="Pfam" id="PF15264">
    <property type="entry name" value="TSSC4"/>
    <property type="match status" value="1"/>
</dbReference>
<dbReference type="GO" id="GO:0006397">
    <property type="term" value="P:mRNA processing"/>
    <property type="evidence" value="ECO:0007669"/>
    <property type="project" value="UniProtKB-KW"/>
</dbReference>
<feature type="region of interest" description="Disordered" evidence="11">
    <location>
        <begin position="155"/>
        <end position="223"/>
    </location>
</feature>
<gene>
    <name evidence="12" type="ORF">g.22078</name>
</gene>
<evidence type="ECO:0000256" key="5">
    <source>
        <dbReference type="ARBA" id="ARBA00022664"/>
    </source>
</evidence>
<evidence type="ECO:0000256" key="2">
    <source>
        <dbReference type="ARBA" id="ARBA00004496"/>
    </source>
</evidence>
<evidence type="ECO:0000256" key="3">
    <source>
        <dbReference type="ARBA" id="ARBA00010362"/>
    </source>
</evidence>
<protein>
    <recommendedName>
        <fullName evidence="9">U5 small nuclear ribonucleoprotein TSSC4</fullName>
    </recommendedName>
</protein>
<dbReference type="GO" id="GO:0005681">
    <property type="term" value="C:spliceosomal complex"/>
    <property type="evidence" value="ECO:0007669"/>
    <property type="project" value="UniProtKB-KW"/>
</dbReference>
<evidence type="ECO:0000256" key="11">
    <source>
        <dbReference type="SAM" id="MobiDB-lite"/>
    </source>
</evidence>
<accession>A0A1B6GU05</accession>
<organism evidence="12">
    <name type="scientific">Cuerna arida</name>
    <dbReference type="NCBI Taxonomy" id="1464854"/>
    <lineage>
        <taxon>Eukaryota</taxon>
        <taxon>Metazoa</taxon>
        <taxon>Ecdysozoa</taxon>
        <taxon>Arthropoda</taxon>
        <taxon>Hexapoda</taxon>
        <taxon>Insecta</taxon>
        <taxon>Pterygota</taxon>
        <taxon>Neoptera</taxon>
        <taxon>Paraneoptera</taxon>
        <taxon>Hemiptera</taxon>
        <taxon>Auchenorrhyncha</taxon>
        <taxon>Membracoidea</taxon>
        <taxon>Cicadellidae</taxon>
        <taxon>Cicadellinae</taxon>
        <taxon>Proconiini</taxon>
        <taxon>Cuerna</taxon>
    </lineage>
</organism>
<evidence type="ECO:0000256" key="1">
    <source>
        <dbReference type="ARBA" id="ARBA00004123"/>
    </source>
</evidence>
<dbReference type="PANTHER" id="PTHR13445">
    <property type="entry name" value="TUMOR SUPPRESSING SUBTRANSFERABLE CANDIDATE 4 TSSC4"/>
    <property type="match status" value="1"/>
</dbReference>
<evidence type="ECO:0000313" key="12">
    <source>
        <dbReference type="EMBL" id="JAS65930.1"/>
    </source>
</evidence>
<evidence type="ECO:0000256" key="8">
    <source>
        <dbReference type="ARBA" id="ARBA00023242"/>
    </source>
</evidence>
<keyword evidence="7" id="KW-0508">mRNA splicing</keyword>
<feature type="compositionally biased region" description="Basic and acidic residues" evidence="11">
    <location>
        <begin position="69"/>
        <end position="83"/>
    </location>
</feature>
<proteinExistence type="inferred from homology"/>
<comment type="similarity">
    <text evidence="3">Belongs to the TSSC4 family.</text>
</comment>
<dbReference type="AlphaFoldDB" id="A0A1B6GU05"/>
<dbReference type="GO" id="GO:0008380">
    <property type="term" value="P:RNA splicing"/>
    <property type="evidence" value="ECO:0007669"/>
    <property type="project" value="UniProtKB-KW"/>
</dbReference>
<comment type="function">
    <text evidence="10">Protein associated with the U5 snRNP, during its maturation and its post-splicing recycling and which is required for spliceosomal tri-snRNP complex assembly in the nucleus. Has a molecular sequestering activity and transiently hinders SNRNP200 binding sites for constitutive splicing factors that intervene later during the assembly of the spliceosome and splicing. Together with its molecular sequestering activity, may also function as a molecular adapter and placeholder, coordinating the assembly of the U5 snRNP and its association with the U4/U6 di-snRNP.</text>
</comment>
<dbReference type="InterPro" id="IPR029338">
    <property type="entry name" value="TSSC4"/>
</dbReference>
<feature type="compositionally biased region" description="Polar residues" evidence="11">
    <location>
        <begin position="163"/>
        <end position="178"/>
    </location>
</feature>
<dbReference type="EMBL" id="GECZ01003839">
    <property type="protein sequence ID" value="JAS65930.1"/>
    <property type="molecule type" value="Transcribed_RNA"/>
</dbReference>
<dbReference type="PANTHER" id="PTHR13445:SF3">
    <property type="entry name" value="U5 SMALL NUCLEAR RIBONUCLEOPROTEIN TSSC4"/>
    <property type="match status" value="1"/>
</dbReference>
<keyword evidence="6" id="KW-0747">Spliceosome</keyword>
<evidence type="ECO:0000256" key="7">
    <source>
        <dbReference type="ARBA" id="ARBA00023187"/>
    </source>
</evidence>
<feature type="compositionally biased region" description="Basic and acidic residues" evidence="11">
    <location>
        <begin position="200"/>
        <end position="216"/>
    </location>
</feature>
<name>A0A1B6GU05_9HEMI</name>
<keyword evidence="5" id="KW-0507">mRNA processing</keyword>
<evidence type="ECO:0000256" key="4">
    <source>
        <dbReference type="ARBA" id="ARBA00022490"/>
    </source>
</evidence>